<protein>
    <submittedName>
        <fullName evidence="3">Ovule protein</fullName>
    </submittedName>
</protein>
<evidence type="ECO:0000313" key="1">
    <source>
        <dbReference type="EMBL" id="VDN95798.1"/>
    </source>
</evidence>
<organism evidence="3">
    <name type="scientific">Brugia pahangi</name>
    <name type="common">Filarial nematode worm</name>
    <dbReference type="NCBI Taxonomy" id="6280"/>
    <lineage>
        <taxon>Eukaryota</taxon>
        <taxon>Metazoa</taxon>
        <taxon>Ecdysozoa</taxon>
        <taxon>Nematoda</taxon>
        <taxon>Chromadorea</taxon>
        <taxon>Rhabditida</taxon>
        <taxon>Spirurina</taxon>
        <taxon>Spiruromorpha</taxon>
        <taxon>Filarioidea</taxon>
        <taxon>Onchocercidae</taxon>
        <taxon>Brugia</taxon>
    </lineage>
</organism>
<dbReference type="WBParaSite" id="BPAG_0001468501-mRNA-1">
    <property type="protein sequence ID" value="BPAG_0001468501-mRNA-1"/>
    <property type="gene ID" value="BPAG_0001468501"/>
</dbReference>
<reference evidence="3" key="1">
    <citation type="submission" date="2017-02" db="UniProtKB">
        <authorList>
            <consortium name="WormBaseParasite"/>
        </authorList>
    </citation>
    <scope>IDENTIFICATION</scope>
</reference>
<reference evidence="1 2" key="2">
    <citation type="submission" date="2018-11" db="EMBL/GenBank/DDBJ databases">
        <authorList>
            <consortium name="Pathogen Informatics"/>
        </authorList>
    </citation>
    <scope>NUCLEOTIDE SEQUENCE [LARGE SCALE GENOMIC DNA]</scope>
</reference>
<dbReference type="Proteomes" id="UP000278627">
    <property type="component" value="Unassembled WGS sequence"/>
</dbReference>
<keyword evidence="2" id="KW-1185">Reference proteome</keyword>
<evidence type="ECO:0000313" key="3">
    <source>
        <dbReference type="WBParaSite" id="BPAG_0001468501-mRNA-1"/>
    </source>
</evidence>
<evidence type="ECO:0000313" key="2">
    <source>
        <dbReference type="Proteomes" id="UP000278627"/>
    </source>
</evidence>
<proteinExistence type="predicted"/>
<name>A0A0N4U065_BRUPA</name>
<sequence>MYVLTWFTTKCGSDLFSPLTLSSDDTSGQHGNAEQNNMDNKHFSDNLNVYDYKGNTSEASVKMHNDFSFYLL</sequence>
<gene>
    <name evidence="1" type="ORF">BPAG_LOCUS14613</name>
</gene>
<accession>A0A0N4U065</accession>
<dbReference type="AlphaFoldDB" id="A0A0N4U065"/>
<dbReference type="EMBL" id="UZAD01013835">
    <property type="protein sequence ID" value="VDN95798.1"/>
    <property type="molecule type" value="Genomic_DNA"/>
</dbReference>